<evidence type="ECO:0000313" key="2">
    <source>
        <dbReference type="EMBL" id="PZO18702.1"/>
    </source>
</evidence>
<dbReference type="Proteomes" id="UP000249354">
    <property type="component" value="Unassembled WGS sequence"/>
</dbReference>
<dbReference type="AlphaFoldDB" id="A0A2W4UDR1"/>
<protein>
    <recommendedName>
        <fullName evidence="1">DUF4340 domain-containing protein</fullName>
    </recommendedName>
</protein>
<name>A0A2W4UDR1_9CYAN</name>
<gene>
    <name evidence="2" type="ORF">DCF25_09360</name>
</gene>
<dbReference type="Pfam" id="PF14238">
    <property type="entry name" value="DUF4340"/>
    <property type="match status" value="1"/>
</dbReference>
<reference evidence="2 3" key="2">
    <citation type="submission" date="2018-06" db="EMBL/GenBank/DDBJ databases">
        <title>Metagenomic assembly of (sub)arctic Cyanobacteria and their associated microbiome from non-axenic cultures.</title>
        <authorList>
            <person name="Baurain D."/>
        </authorList>
    </citation>
    <scope>NUCLEOTIDE SEQUENCE [LARGE SCALE GENOMIC DNA]</scope>
    <source>
        <strain evidence="2">ULC129bin1</strain>
    </source>
</reference>
<organism evidence="2 3">
    <name type="scientific">Leptolyngbya foveolarum</name>
    <dbReference type="NCBI Taxonomy" id="47253"/>
    <lineage>
        <taxon>Bacteria</taxon>
        <taxon>Bacillati</taxon>
        <taxon>Cyanobacteriota</taxon>
        <taxon>Cyanophyceae</taxon>
        <taxon>Leptolyngbyales</taxon>
        <taxon>Leptolyngbyaceae</taxon>
        <taxon>Leptolyngbya group</taxon>
        <taxon>Leptolyngbya</taxon>
    </lineage>
</organism>
<evidence type="ECO:0000313" key="3">
    <source>
        <dbReference type="Proteomes" id="UP000249354"/>
    </source>
</evidence>
<comment type="caution">
    <text evidence="2">The sequence shown here is derived from an EMBL/GenBank/DDBJ whole genome shotgun (WGS) entry which is preliminary data.</text>
</comment>
<proteinExistence type="predicted"/>
<feature type="domain" description="DUF4340" evidence="1">
    <location>
        <begin position="86"/>
        <end position="161"/>
    </location>
</feature>
<reference evidence="3" key="1">
    <citation type="submission" date="2018-04" db="EMBL/GenBank/DDBJ databases">
        <authorList>
            <person name="Cornet L."/>
        </authorList>
    </citation>
    <scope>NUCLEOTIDE SEQUENCE [LARGE SCALE GENOMIC DNA]</scope>
</reference>
<sequence length="217" mass="23088">MAILSRRTLVLAGCAIALAGAVLLIESRSDKILDSATPEADSELVSDAAEVTGELMFPFAEEDVERFTLSRPGETLAFDKDDNGFWQMTAPQVAEAEGGAIAFLLSQLTSTALRSLEVAPDTLEKFGLVDSAIKIELVAADKPYQFLVGNADFTGDQRYVRAIALEDADKEASAETVTIHLVSGGITNAVERPTAEWLVQAGDAAGEPEEKADPQTN</sequence>
<evidence type="ECO:0000259" key="1">
    <source>
        <dbReference type="Pfam" id="PF14238"/>
    </source>
</evidence>
<dbReference type="InterPro" id="IPR025641">
    <property type="entry name" value="DUF4340"/>
</dbReference>
<dbReference type="EMBL" id="QBMC01000051">
    <property type="protein sequence ID" value="PZO18702.1"/>
    <property type="molecule type" value="Genomic_DNA"/>
</dbReference>
<accession>A0A2W4UDR1</accession>